<protein>
    <submittedName>
        <fullName evidence="4">C-type lectin 37Db-like</fullName>
    </submittedName>
</protein>
<dbReference type="Proteomes" id="UP001652628">
    <property type="component" value="Chromosome 2L"/>
</dbReference>
<evidence type="ECO:0000313" key="4">
    <source>
        <dbReference type="RefSeq" id="XP_070855647.1"/>
    </source>
</evidence>
<dbReference type="Pfam" id="PF00059">
    <property type="entry name" value="Lectin_C"/>
    <property type="match status" value="1"/>
</dbReference>
<dbReference type="GeneID" id="139355177"/>
<reference evidence="3" key="1">
    <citation type="submission" date="2025-05" db="UniProtKB">
        <authorList>
            <consortium name="RefSeq"/>
        </authorList>
    </citation>
    <scope>NUCLEOTIDE SEQUENCE [LARGE SCALE GENOMIC DNA]</scope>
</reference>
<dbReference type="RefSeq" id="XP_070855647.1">
    <property type="nucleotide sequence ID" value="XM_070999546.1"/>
</dbReference>
<dbReference type="CDD" id="cd00037">
    <property type="entry name" value="CLECT"/>
    <property type="match status" value="1"/>
</dbReference>
<feature type="chain" id="PRO_5047040691" evidence="1">
    <location>
        <begin position="20"/>
        <end position="216"/>
    </location>
</feature>
<dbReference type="PANTHER" id="PTHR22803">
    <property type="entry name" value="MANNOSE, PHOSPHOLIPASE, LECTIN RECEPTOR RELATED"/>
    <property type="match status" value="1"/>
</dbReference>
<dbReference type="SMART" id="SM00034">
    <property type="entry name" value="CLECT"/>
    <property type="match status" value="1"/>
</dbReference>
<keyword evidence="3" id="KW-1185">Reference proteome</keyword>
<feature type="signal peptide" evidence="1">
    <location>
        <begin position="1"/>
        <end position="19"/>
    </location>
</feature>
<accession>A0ABM4U097</accession>
<dbReference type="InterPro" id="IPR001304">
    <property type="entry name" value="C-type_lectin-like"/>
</dbReference>
<dbReference type="SUPFAM" id="SSF56436">
    <property type="entry name" value="C-type lectin-like"/>
    <property type="match status" value="1"/>
</dbReference>
<organism evidence="3 4">
    <name type="scientific">Drosophila suzukii</name>
    <name type="common">Spotted-wing drosophila fruit fly</name>
    <dbReference type="NCBI Taxonomy" id="28584"/>
    <lineage>
        <taxon>Eukaryota</taxon>
        <taxon>Metazoa</taxon>
        <taxon>Ecdysozoa</taxon>
        <taxon>Arthropoda</taxon>
        <taxon>Hexapoda</taxon>
        <taxon>Insecta</taxon>
        <taxon>Pterygota</taxon>
        <taxon>Neoptera</taxon>
        <taxon>Endopterygota</taxon>
        <taxon>Diptera</taxon>
        <taxon>Brachycera</taxon>
        <taxon>Muscomorpha</taxon>
        <taxon>Ephydroidea</taxon>
        <taxon>Drosophilidae</taxon>
        <taxon>Drosophila</taxon>
        <taxon>Sophophora</taxon>
    </lineage>
</organism>
<name>A0ABM4U097_DROSZ</name>
<evidence type="ECO:0000256" key="1">
    <source>
        <dbReference type="SAM" id="SignalP"/>
    </source>
</evidence>
<reference evidence="4" key="2">
    <citation type="submission" date="2025-08" db="UniProtKB">
        <authorList>
            <consortium name="RefSeq"/>
        </authorList>
    </citation>
    <scope>IDENTIFICATION</scope>
</reference>
<evidence type="ECO:0000313" key="3">
    <source>
        <dbReference type="Proteomes" id="UP001652628"/>
    </source>
</evidence>
<dbReference type="InterPro" id="IPR016187">
    <property type="entry name" value="CTDL_fold"/>
</dbReference>
<dbReference type="InterPro" id="IPR016186">
    <property type="entry name" value="C-type_lectin-like/link_sf"/>
</dbReference>
<dbReference type="InterPro" id="IPR050111">
    <property type="entry name" value="C-type_lectin/snaclec_domain"/>
</dbReference>
<feature type="domain" description="C-type lectin" evidence="2">
    <location>
        <begin position="99"/>
        <end position="215"/>
    </location>
</feature>
<keyword evidence="1" id="KW-0732">Signal</keyword>
<dbReference type="PROSITE" id="PS50041">
    <property type="entry name" value="C_TYPE_LECTIN_2"/>
    <property type="match status" value="1"/>
</dbReference>
<evidence type="ECO:0000259" key="2">
    <source>
        <dbReference type="PROSITE" id="PS50041"/>
    </source>
</evidence>
<gene>
    <name evidence="4" type="primary">LOC139355177</name>
</gene>
<dbReference type="Gene3D" id="3.10.100.10">
    <property type="entry name" value="Mannose-Binding Protein A, subunit A"/>
    <property type="match status" value="1"/>
</dbReference>
<sequence>MRFPVFCLVMGFCVQYSTARRLVENGDFAKSVSEYMSEMRNELTTKLQIMLDHQAQKLNKLISEQGTRSGDNANQTLEEGVWNFECSKPPHTTKMCAHVGGKHYFIDYLRIATWSEAERFCRQMGGHLASLQSNQEWQALEEIVNHGQFFWVDINDTVTKGKYMSETTGEDASFLKWDYNEPNNWNGDERCVHLKAVTFLMNDAPCSSSYNFICER</sequence>
<proteinExistence type="predicted"/>